<evidence type="ECO:0000256" key="15">
    <source>
        <dbReference type="ARBA" id="ARBA00048238"/>
    </source>
</evidence>
<feature type="binding site" evidence="18">
    <location>
        <position position="59"/>
    </location>
    <ligand>
        <name>K(+)</name>
        <dbReference type="ChEBI" id="CHEBI:29103"/>
    </ligand>
</feature>
<reference evidence="23" key="1">
    <citation type="journal article" date="2019" name="Int. J. Syst. Evol. Microbiol.">
        <title>The Global Catalogue of Microorganisms (GCM) 10K type strain sequencing project: providing services to taxonomists for standard genome sequencing and annotation.</title>
        <authorList>
            <consortium name="The Broad Institute Genomics Platform"/>
            <consortium name="The Broad Institute Genome Sequencing Center for Infectious Disease"/>
            <person name="Wu L."/>
            <person name="Ma J."/>
        </authorList>
    </citation>
    <scope>NUCLEOTIDE SEQUENCE [LARGE SCALE GENOMIC DNA]</scope>
    <source>
        <strain evidence="23">CGMCC 1.12295</strain>
    </source>
</reference>
<feature type="binding site" evidence="17">
    <location>
        <begin position="424"/>
        <end position="428"/>
    </location>
    <ligand>
        <name>AMP</name>
        <dbReference type="ChEBI" id="CHEBI:456215"/>
    </ligand>
</feature>
<organism evidence="22 23">
    <name type="scientific">Siminovitchia sediminis</name>
    <dbReference type="NCBI Taxonomy" id="1274353"/>
    <lineage>
        <taxon>Bacteria</taxon>
        <taxon>Bacillati</taxon>
        <taxon>Bacillota</taxon>
        <taxon>Bacilli</taxon>
        <taxon>Bacillales</taxon>
        <taxon>Bacillaceae</taxon>
        <taxon>Siminovitchia</taxon>
    </lineage>
</organism>
<comment type="catalytic activity">
    <reaction evidence="1 18 19">
        <text>(6R)-NADHX = (6S)-NADHX</text>
        <dbReference type="Rhea" id="RHEA:32215"/>
        <dbReference type="ChEBI" id="CHEBI:64074"/>
        <dbReference type="ChEBI" id="CHEBI:64075"/>
        <dbReference type="EC" id="5.1.99.6"/>
    </reaction>
</comment>
<evidence type="ECO:0000256" key="10">
    <source>
        <dbReference type="ARBA" id="ARBA00023027"/>
    </source>
</evidence>
<comment type="cofactor">
    <cofactor evidence="17">
        <name>Mg(2+)</name>
        <dbReference type="ChEBI" id="CHEBI:18420"/>
    </cofactor>
</comment>
<evidence type="ECO:0000256" key="13">
    <source>
        <dbReference type="ARBA" id="ARBA00023268"/>
    </source>
</evidence>
<comment type="catalytic activity">
    <reaction evidence="2 18 19">
        <text>(6R)-NADPHX = (6S)-NADPHX</text>
        <dbReference type="Rhea" id="RHEA:32227"/>
        <dbReference type="ChEBI" id="CHEBI:64076"/>
        <dbReference type="ChEBI" id="CHEBI:64077"/>
        <dbReference type="EC" id="5.1.99.6"/>
    </reaction>
</comment>
<dbReference type="EMBL" id="JBHUEO010000017">
    <property type="protein sequence ID" value="MFD1706609.1"/>
    <property type="molecule type" value="Genomic_DNA"/>
</dbReference>
<sequence length="514" mass="55419">MYAAGQQEMKQMDQYTIDTLGLPGVVLMENAGAAVVKEITEAFPSPHTNIIVLAGSGNNAGDGFVVARRLHDAGYKCKLYMVADPHRLKGDAKIHYEAYRNRQLPVCFYHEELRDKFINHLKLSDAIIDAMLGTGVKGPVRQPMADMISIVNRMNKPVISVDIPSGLNSDTGKAENEAIKADQTITFVCPKIGFFLQDGPKYIGEWKVEDISVPLSIANQLGLRLPVVITEKLMRKFIPKRPADGHKGTFGHVLVLGGSRPYVGAPIFTAKSSILSGAGLVTLGIPENVYPMAAAQASEALLLPLPAINGHFSNRALDELSASIGQFDVIAIGPGMGKFPEGENWIKRFYRMLTGQTVIVDADALHLSRNHLELLKQYKGDVIFTPHPGEMANLLNCTVKEVEEDRLGTATSFSKEHGIYLLLKGHRSIIATPKGEVLINPSGNDALGKGGSGDVLTGLIASLTGQGATATEAMAAASYIHARAGEEKAKQLSKYGVTAPDIMEGVREILAEPY</sequence>
<dbReference type="EC" id="4.2.1.136" evidence="19"/>
<evidence type="ECO:0000256" key="8">
    <source>
        <dbReference type="ARBA" id="ARBA00022857"/>
    </source>
</evidence>
<keyword evidence="23" id="KW-1185">Reference proteome</keyword>
<dbReference type="Proteomes" id="UP001597301">
    <property type="component" value="Unassembled WGS sequence"/>
</dbReference>
<name>A0ABW4KG04_9BACI</name>
<dbReference type="HAMAP" id="MF_01966">
    <property type="entry name" value="NADHX_epimerase"/>
    <property type="match status" value="1"/>
</dbReference>
<dbReference type="HAMAP" id="MF_01965">
    <property type="entry name" value="NADHX_dehydratase"/>
    <property type="match status" value="1"/>
</dbReference>
<feature type="binding site" evidence="17">
    <location>
        <position position="387"/>
    </location>
    <ligand>
        <name>(6S)-NADPHX</name>
        <dbReference type="ChEBI" id="CHEBI:64076"/>
    </ligand>
</feature>
<feature type="domain" description="YjeF C-terminal" evidence="20">
    <location>
        <begin position="230"/>
        <end position="513"/>
    </location>
</feature>
<feature type="binding site" evidence="18">
    <location>
        <begin position="133"/>
        <end position="139"/>
    </location>
    <ligand>
        <name>(6S)-NADPHX</name>
        <dbReference type="ChEBI" id="CHEBI:64076"/>
    </ligand>
</feature>
<dbReference type="PANTHER" id="PTHR12592">
    <property type="entry name" value="ATP-DEPENDENT (S)-NAD(P)H-HYDRATE DEHYDRATASE FAMILY MEMBER"/>
    <property type="match status" value="1"/>
</dbReference>
<evidence type="ECO:0000256" key="14">
    <source>
        <dbReference type="ARBA" id="ARBA00025153"/>
    </source>
</evidence>
<dbReference type="InterPro" id="IPR017953">
    <property type="entry name" value="Carbohydrate_kinase_pred_CS"/>
</dbReference>
<comment type="cofactor">
    <cofactor evidence="18 19">
        <name>K(+)</name>
        <dbReference type="ChEBI" id="CHEBI:29103"/>
    </cofactor>
    <text evidence="18 19">Binds 1 potassium ion per subunit.</text>
</comment>
<evidence type="ECO:0000256" key="9">
    <source>
        <dbReference type="ARBA" id="ARBA00022958"/>
    </source>
</evidence>
<dbReference type="EC" id="5.1.99.6" evidence="19"/>
<dbReference type="SUPFAM" id="SSF64153">
    <property type="entry name" value="YjeF N-terminal domain-like"/>
    <property type="match status" value="1"/>
</dbReference>
<evidence type="ECO:0000256" key="7">
    <source>
        <dbReference type="ARBA" id="ARBA00022840"/>
    </source>
</evidence>
<keyword evidence="10 17" id="KW-0520">NAD</keyword>
<evidence type="ECO:0000259" key="20">
    <source>
        <dbReference type="PROSITE" id="PS51383"/>
    </source>
</evidence>
<dbReference type="SUPFAM" id="SSF53613">
    <property type="entry name" value="Ribokinase-like"/>
    <property type="match status" value="1"/>
</dbReference>
<evidence type="ECO:0000256" key="5">
    <source>
        <dbReference type="ARBA" id="ARBA00022723"/>
    </source>
</evidence>
<dbReference type="NCBIfam" id="TIGR00196">
    <property type="entry name" value="yjeF_cterm"/>
    <property type="match status" value="1"/>
</dbReference>
<feature type="binding site" evidence="17">
    <location>
        <position position="265"/>
    </location>
    <ligand>
        <name>(6S)-NADPHX</name>
        <dbReference type="ChEBI" id="CHEBI:64076"/>
    </ligand>
</feature>
<proteinExistence type="inferred from homology"/>
<dbReference type="Gene3D" id="3.40.50.10260">
    <property type="entry name" value="YjeF N-terminal domain"/>
    <property type="match status" value="1"/>
</dbReference>
<evidence type="ECO:0000313" key="23">
    <source>
        <dbReference type="Proteomes" id="UP001597301"/>
    </source>
</evidence>
<comment type="similarity">
    <text evidence="17">Belongs to the NnrD/CARKD family.</text>
</comment>
<dbReference type="Pfam" id="PF01256">
    <property type="entry name" value="Carb_kinase"/>
    <property type="match status" value="1"/>
</dbReference>
<comment type="function">
    <text evidence="14 19">Bifunctional enzyme that catalyzes the epimerization of the S- and R-forms of NAD(P)HX and the dehydration of the S-form of NAD(P)HX at the expense of ADP, which is converted to AMP. This allows the repair of both epimers of NAD(P)HX, a damaged form of NAD(P)H that is a result of enzymatic or heat-dependent hydration.</text>
</comment>
<dbReference type="InterPro" id="IPR030677">
    <property type="entry name" value="Nnr"/>
</dbReference>
<keyword evidence="12 17" id="KW-0456">Lyase</keyword>
<dbReference type="NCBIfam" id="TIGR00197">
    <property type="entry name" value="yjeF_nterm"/>
    <property type="match status" value="1"/>
</dbReference>
<feature type="binding site" evidence="17">
    <location>
        <position position="453"/>
    </location>
    <ligand>
        <name>AMP</name>
        <dbReference type="ChEBI" id="CHEBI:456215"/>
    </ligand>
</feature>
<dbReference type="PIRSF" id="PIRSF017184">
    <property type="entry name" value="Nnr"/>
    <property type="match status" value="1"/>
</dbReference>
<comment type="similarity">
    <text evidence="3 19">In the N-terminal section; belongs to the NnrE/AIBP family.</text>
</comment>
<feature type="binding site" evidence="18">
    <location>
        <position position="129"/>
    </location>
    <ligand>
        <name>K(+)</name>
        <dbReference type="ChEBI" id="CHEBI:29103"/>
    </ligand>
</feature>
<evidence type="ECO:0000256" key="12">
    <source>
        <dbReference type="ARBA" id="ARBA00023239"/>
    </source>
</evidence>
<dbReference type="InterPro" id="IPR029056">
    <property type="entry name" value="Ribokinase-like"/>
</dbReference>
<keyword evidence="13" id="KW-0511">Multifunctional enzyme</keyword>
<keyword evidence="9 18" id="KW-0630">Potassium</keyword>
<dbReference type="PROSITE" id="PS01050">
    <property type="entry name" value="YJEF_C_2"/>
    <property type="match status" value="1"/>
</dbReference>
<dbReference type="InterPro" id="IPR036652">
    <property type="entry name" value="YjeF_N_dom_sf"/>
</dbReference>
<feature type="binding site" evidence="17">
    <location>
        <position position="454"/>
    </location>
    <ligand>
        <name>(6S)-NADPHX</name>
        <dbReference type="ChEBI" id="CHEBI:64076"/>
    </ligand>
</feature>
<feature type="domain" description="YjeF N-terminal" evidence="21">
    <location>
        <begin position="9"/>
        <end position="219"/>
    </location>
</feature>
<comment type="similarity">
    <text evidence="4 19">In the C-terminal section; belongs to the NnrD/CARKD family.</text>
</comment>
<keyword evidence="5 18" id="KW-0479">Metal-binding</keyword>
<feature type="binding site" evidence="18">
    <location>
        <position position="162"/>
    </location>
    <ligand>
        <name>(6S)-NADPHX</name>
        <dbReference type="ChEBI" id="CHEBI:64076"/>
    </ligand>
</feature>
<dbReference type="Pfam" id="PF03853">
    <property type="entry name" value="YjeF_N"/>
    <property type="match status" value="1"/>
</dbReference>
<feature type="binding site" evidence="17">
    <location>
        <position position="335"/>
    </location>
    <ligand>
        <name>(6S)-NADPHX</name>
        <dbReference type="ChEBI" id="CHEBI:64076"/>
    </ligand>
</feature>
<comment type="function">
    <text evidence="17">Catalyzes the dehydration of the S-form of NAD(P)HX at the expense of ADP, which is converted to AMP. Together with NAD(P)HX epimerase, which catalyzes the epimerization of the S- and R-forms, the enzyme allows the repair of both epimers of NAD(P)HX, a damaged form of NAD(P)H that is a result of enzymatic or heat-dependent hydration.</text>
</comment>
<dbReference type="RefSeq" id="WP_380773239.1">
    <property type="nucleotide sequence ID" value="NZ_JBHUEO010000017.1"/>
</dbReference>
<comment type="caution">
    <text evidence="22">The sequence shown here is derived from an EMBL/GenBank/DDBJ whole genome shotgun (WGS) entry which is preliminary data.</text>
</comment>
<evidence type="ECO:0000256" key="17">
    <source>
        <dbReference type="HAMAP-Rule" id="MF_01965"/>
    </source>
</evidence>
<dbReference type="PROSITE" id="PS51385">
    <property type="entry name" value="YJEF_N"/>
    <property type="match status" value="1"/>
</dbReference>
<dbReference type="CDD" id="cd01171">
    <property type="entry name" value="YXKO-related"/>
    <property type="match status" value="1"/>
</dbReference>
<evidence type="ECO:0000313" key="22">
    <source>
        <dbReference type="EMBL" id="MFD1706609.1"/>
    </source>
</evidence>
<evidence type="ECO:0000256" key="2">
    <source>
        <dbReference type="ARBA" id="ARBA00000909"/>
    </source>
</evidence>
<evidence type="ECO:0000256" key="6">
    <source>
        <dbReference type="ARBA" id="ARBA00022741"/>
    </source>
</evidence>
<keyword evidence="7 17" id="KW-0067">ATP-binding</keyword>
<evidence type="ECO:0000259" key="21">
    <source>
        <dbReference type="PROSITE" id="PS51385"/>
    </source>
</evidence>
<gene>
    <name evidence="17" type="primary">nnrD</name>
    <name evidence="18" type="synonym">nnrE</name>
    <name evidence="22" type="ORF">ACFSCZ_07550</name>
</gene>
<comment type="catalytic activity">
    <reaction evidence="15 17 19">
        <text>(6S)-NADHX + ADP = AMP + phosphate + NADH + H(+)</text>
        <dbReference type="Rhea" id="RHEA:32223"/>
        <dbReference type="ChEBI" id="CHEBI:15378"/>
        <dbReference type="ChEBI" id="CHEBI:43474"/>
        <dbReference type="ChEBI" id="CHEBI:57945"/>
        <dbReference type="ChEBI" id="CHEBI:64074"/>
        <dbReference type="ChEBI" id="CHEBI:456215"/>
        <dbReference type="ChEBI" id="CHEBI:456216"/>
        <dbReference type="EC" id="4.2.1.136"/>
    </reaction>
</comment>
<dbReference type="Gene3D" id="3.40.1190.20">
    <property type="match status" value="1"/>
</dbReference>
<comment type="subunit">
    <text evidence="17">Homotetramer.</text>
</comment>
<comment type="catalytic activity">
    <reaction evidence="16 17 19">
        <text>(6S)-NADPHX + ADP = AMP + phosphate + NADPH + H(+)</text>
        <dbReference type="Rhea" id="RHEA:32235"/>
        <dbReference type="ChEBI" id="CHEBI:15378"/>
        <dbReference type="ChEBI" id="CHEBI:43474"/>
        <dbReference type="ChEBI" id="CHEBI:57783"/>
        <dbReference type="ChEBI" id="CHEBI:64076"/>
        <dbReference type="ChEBI" id="CHEBI:456215"/>
        <dbReference type="ChEBI" id="CHEBI:456216"/>
        <dbReference type="EC" id="4.2.1.136"/>
    </reaction>
</comment>
<comment type="function">
    <text evidence="18">Catalyzes the epimerization of the S- and R-forms of NAD(P)HX, a damaged form of NAD(P)H that is a result of enzymatic or heat-dependent hydration. This is a prerequisite for the S-specific NAD(P)H-hydrate dehydratase to allow the repair of both epimers of NAD(P)HX.</text>
</comment>
<evidence type="ECO:0000256" key="11">
    <source>
        <dbReference type="ARBA" id="ARBA00023235"/>
    </source>
</evidence>
<comment type="similarity">
    <text evidence="18">Belongs to the NnrE/AIBP family.</text>
</comment>
<dbReference type="InterPro" id="IPR004443">
    <property type="entry name" value="YjeF_N_dom"/>
</dbReference>
<keyword evidence="11 18" id="KW-0413">Isomerase</keyword>
<evidence type="ECO:0000256" key="3">
    <source>
        <dbReference type="ARBA" id="ARBA00006001"/>
    </source>
</evidence>
<dbReference type="InterPro" id="IPR000631">
    <property type="entry name" value="CARKD"/>
</dbReference>
<evidence type="ECO:0000256" key="19">
    <source>
        <dbReference type="PIRNR" id="PIRNR017184"/>
    </source>
</evidence>
<comment type="caution">
    <text evidence="18">Lacks conserved residue(s) required for the propagation of feature annotation.</text>
</comment>
<evidence type="ECO:0000256" key="18">
    <source>
        <dbReference type="HAMAP-Rule" id="MF_01966"/>
    </source>
</evidence>
<dbReference type="PANTHER" id="PTHR12592:SF0">
    <property type="entry name" value="ATP-DEPENDENT (S)-NAD(P)H-HYDRATE DEHYDRATASE"/>
    <property type="match status" value="1"/>
</dbReference>
<dbReference type="PROSITE" id="PS51383">
    <property type="entry name" value="YJEF_C_3"/>
    <property type="match status" value="1"/>
</dbReference>
<evidence type="ECO:0000256" key="1">
    <source>
        <dbReference type="ARBA" id="ARBA00000013"/>
    </source>
</evidence>
<evidence type="ECO:0000256" key="4">
    <source>
        <dbReference type="ARBA" id="ARBA00009524"/>
    </source>
</evidence>
<accession>A0ABW4KG04</accession>
<evidence type="ECO:0000256" key="16">
    <source>
        <dbReference type="ARBA" id="ARBA00049209"/>
    </source>
</evidence>
<keyword evidence="8 17" id="KW-0521">NADP</keyword>
<protein>
    <recommendedName>
        <fullName evidence="19">Bifunctional NAD(P)H-hydrate repair enzyme</fullName>
    </recommendedName>
    <alternativeName>
        <fullName evidence="19">Nicotinamide nucleotide repair protein</fullName>
    </alternativeName>
    <domain>
        <recommendedName>
            <fullName evidence="19">ADP-dependent (S)-NAD(P)H-hydrate dehydratase</fullName>
            <ecNumber evidence="19">4.2.1.136</ecNumber>
        </recommendedName>
        <alternativeName>
            <fullName evidence="19">ADP-dependent NAD(P)HX dehydratase</fullName>
        </alternativeName>
    </domain>
    <domain>
        <recommendedName>
            <fullName evidence="19">NAD(P)H-hydrate epimerase</fullName>
            <ecNumber evidence="19">5.1.99.6</ecNumber>
        </recommendedName>
    </domain>
</protein>
<keyword evidence="6 17" id="KW-0547">Nucleotide-binding</keyword>
<feature type="binding site" evidence="18">
    <location>
        <position position="165"/>
    </location>
    <ligand>
        <name>K(+)</name>
        <dbReference type="ChEBI" id="CHEBI:29103"/>
    </ligand>
</feature>